<proteinExistence type="predicted"/>
<evidence type="ECO:0000313" key="2">
    <source>
        <dbReference type="EMBL" id="WZE67221.1"/>
    </source>
</evidence>
<accession>A0AAU6RAL1</accession>
<keyword evidence="1" id="KW-0812">Transmembrane</keyword>
<evidence type="ECO:0000256" key="1">
    <source>
        <dbReference type="SAM" id="Phobius"/>
    </source>
</evidence>
<keyword evidence="1" id="KW-0472">Membrane</keyword>
<reference evidence="2" key="1">
    <citation type="submission" date="2023-04" db="EMBL/GenBank/DDBJ databases">
        <title>Macrococci isolated from food, foodproducing animals, and human clinical materials.</title>
        <authorList>
            <person name="Maslanova I."/>
            <person name="Svec P."/>
            <person name="Sedlacek I."/>
            <person name="Novakova D."/>
            <person name="Keller J.E."/>
            <person name="Schwendener S."/>
            <person name="Finstrlova A."/>
            <person name="Botka T."/>
            <person name="Kovarovic V."/>
            <person name="Petras P."/>
            <person name="Perreten V."/>
            <person name="Pantucek R."/>
        </authorList>
    </citation>
    <scope>NUCLEOTIDE SEQUENCE</scope>
    <source>
        <strain evidence="2">NRL/St 21/332</strain>
    </source>
</reference>
<protein>
    <submittedName>
        <fullName evidence="2">Uncharacterized protein</fullName>
    </submittedName>
</protein>
<name>A0AAU6RAL1_9STAP</name>
<keyword evidence="1" id="KW-1133">Transmembrane helix</keyword>
<dbReference type="AlphaFoldDB" id="A0AAU6RAL1"/>
<dbReference type="RefSeq" id="WP_420494249.1">
    <property type="nucleotide sequence ID" value="NZ_CP124577.1"/>
</dbReference>
<sequence>MNALIKTVAYTFIALCIADTFATNHVEMQTIIFFGLLLAVVYELSKVNKLEEKIK</sequence>
<feature type="transmembrane region" description="Helical" evidence="1">
    <location>
        <begin position="28"/>
        <end position="45"/>
    </location>
</feature>
<dbReference type="EMBL" id="CP124577">
    <property type="protein sequence ID" value="WZE67221.1"/>
    <property type="molecule type" value="Genomic_DNA"/>
</dbReference>
<organism evidence="2">
    <name type="scientific">Macrococcus psychrotolerans</name>
    <dbReference type="NCBI Taxonomy" id="3039389"/>
    <lineage>
        <taxon>Bacteria</taxon>
        <taxon>Bacillati</taxon>
        <taxon>Bacillota</taxon>
        <taxon>Bacilli</taxon>
        <taxon>Bacillales</taxon>
        <taxon>Staphylococcaceae</taxon>
        <taxon>Macrococcus</taxon>
    </lineage>
</organism>
<gene>
    <name evidence="2" type="ORF">QA541_02905</name>
</gene>